<feature type="region of interest" description="Disordered" evidence="1">
    <location>
        <begin position="1"/>
        <end position="103"/>
    </location>
</feature>
<dbReference type="AlphaFoldDB" id="A0A9W6KTW6"/>
<dbReference type="InterPro" id="IPR011050">
    <property type="entry name" value="Pectin_lyase_fold/virulence"/>
</dbReference>
<keyword evidence="2" id="KW-1133">Transmembrane helix</keyword>
<evidence type="ECO:0000256" key="1">
    <source>
        <dbReference type="SAM" id="MobiDB-lite"/>
    </source>
</evidence>
<dbReference type="EMBL" id="BSFP01000088">
    <property type="protein sequence ID" value="GLL07203.1"/>
    <property type="molecule type" value="Genomic_DNA"/>
</dbReference>
<evidence type="ECO:0000313" key="3">
    <source>
        <dbReference type="EMBL" id="GLL07203.1"/>
    </source>
</evidence>
<organism evidence="3 4">
    <name type="scientific">Dactylosporangium matsuzakiense</name>
    <dbReference type="NCBI Taxonomy" id="53360"/>
    <lineage>
        <taxon>Bacteria</taxon>
        <taxon>Bacillati</taxon>
        <taxon>Actinomycetota</taxon>
        <taxon>Actinomycetes</taxon>
        <taxon>Micromonosporales</taxon>
        <taxon>Micromonosporaceae</taxon>
        <taxon>Dactylosporangium</taxon>
    </lineage>
</organism>
<keyword evidence="2" id="KW-0812">Transmembrane</keyword>
<evidence type="ECO:0000313" key="4">
    <source>
        <dbReference type="Proteomes" id="UP001143480"/>
    </source>
</evidence>
<feature type="compositionally biased region" description="Basic and acidic residues" evidence="1">
    <location>
        <begin position="46"/>
        <end position="67"/>
    </location>
</feature>
<comment type="caution">
    <text evidence="3">The sequence shown here is derived from an EMBL/GenBank/DDBJ whole genome shotgun (WGS) entry which is preliminary data.</text>
</comment>
<dbReference type="RefSeq" id="WP_379992980.1">
    <property type="nucleotide sequence ID" value="NZ_JBHMCC010000002.1"/>
</dbReference>
<feature type="compositionally biased region" description="Pro residues" evidence="1">
    <location>
        <begin position="90"/>
        <end position="103"/>
    </location>
</feature>
<proteinExistence type="predicted"/>
<sequence length="465" mass="48300">MPAIRPPDQPRSEGEPTPPPRNPRRGPPTGEFRPPVWPEDSTGDLSRAERAERRTGEFRAPERHTGEIRNTGAIRNTGEIRDTGQFQRPARPPAPALSPVPPPHGAGRRPWVWLVGAAVIVLLVGAVFVIGWVRAGSPQAAGNEASTSTAPEAGENGGGMGEVDPNAGLGAGPSSSASASKNPSAAAKSTANIPGRVPGGFPGPGNTGVPGGTTLTAYSGPCTIDKDNTVIDSKTVNCDLGIKAKNVKIQKSKINGAVVLDTDQSGSGSWSYTLSDSEVDAGTRQNAAVSYGNMTIIRSNIHGGQTSVQCGESGSYCTIQDSWLHGQRIPDNANWHLGGLLSNGGHNIRVKHNTIVCDAPVNSAGEGCTGDLNLFGDFAVISDVVVDSNFLGANTGSSYCLYGGDTKSKPYPNANKVQIINNVFALGTNKKCAAYGAVAGFNVNGSGNVWHNNTWEDGTPVNPEN</sequence>
<name>A0A9W6KTW6_9ACTN</name>
<reference evidence="3" key="2">
    <citation type="submission" date="2023-01" db="EMBL/GenBank/DDBJ databases">
        <authorList>
            <person name="Sun Q."/>
            <person name="Evtushenko L."/>
        </authorList>
    </citation>
    <scope>NUCLEOTIDE SEQUENCE</scope>
    <source>
        <strain evidence="3">VKM Ac-1321</strain>
    </source>
</reference>
<feature type="compositionally biased region" description="Gly residues" evidence="1">
    <location>
        <begin position="197"/>
        <end position="208"/>
    </location>
</feature>
<evidence type="ECO:0000256" key="2">
    <source>
        <dbReference type="SAM" id="Phobius"/>
    </source>
</evidence>
<dbReference type="Proteomes" id="UP001143480">
    <property type="component" value="Unassembled WGS sequence"/>
</dbReference>
<feature type="compositionally biased region" description="Low complexity" evidence="1">
    <location>
        <begin position="165"/>
        <end position="196"/>
    </location>
</feature>
<keyword evidence="4" id="KW-1185">Reference proteome</keyword>
<feature type="transmembrane region" description="Helical" evidence="2">
    <location>
        <begin position="111"/>
        <end position="133"/>
    </location>
</feature>
<protein>
    <submittedName>
        <fullName evidence="3">Uncharacterized protein</fullName>
    </submittedName>
</protein>
<dbReference type="SUPFAM" id="SSF51126">
    <property type="entry name" value="Pectin lyase-like"/>
    <property type="match status" value="1"/>
</dbReference>
<feature type="region of interest" description="Disordered" evidence="1">
    <location>
        <begin position="138"/>
        <end position="208"/>
    </location>
</feature>
<gene>
    <name evidence="3" type="ORF">GCM10017581_089550</name>
</gene>
<keyword evidence="2" id="KW-0472">Membrane</keyword>
<accession>A0A9W6KTW6</accession>
<reference evidence="3" key="1">
    <citation type="journal article" date="2014" name="Int. J. Syst. Evol. Microbiol.">
        <title>Complete genome sequence of Corynebacterium casei LMG S-19264T (=DSM 44701T), isolated from a smear-ripened cheese.</title>
        <authorList>
            <consortium name="US DOE Joint Genome Institute (JGI-PGF)"/>
            <person name="Walter F."/>
            <person name="Albersmeier A."/>
            <person name="Kalinowski J."/>
            <person name="Ruckert C."/>
        </authorList>
    </citation>
    <scope>NUCLEOTIDE SEQUENCE</scope>
    <source>
        <strain evidence="3">VKM Ac-1321</strain>
    </source>
</reference>